<feature type="domain" description="DUF58" evidence="2">
    <location>
        <begin position="200"/>
        <end position="274"/>
    </location>
</feature>
<name>B8GGA5_METPE</name>
<evidence type="ECO:0000256" key="1">
    <source>
        <dbReference type="SAM" id="Phobius"/>
    </source>
</evidence>
<dbReference type="Pfam" id="PF01882">
    <property type="entry name" value="DUF58"/>
    <property type="match status" value="1"/>
</dbReference>
<keyword evidence="1" id="KW-1133">Transmembrane helix</keyword>
<evidence type="ECO:0000313" key="3">
    <source>
        <dbReference type="EMBL" id="ACL16179.1"/>
    </source>
</evidence>
<accession>B8GGA5</accession>
<dbReference type="GeneID" id="7272307"/>
<dbReference type="AlphaFoldDB" id="B8GGA5"/>
<evidence type="ECO:0000313" key="4">
    <source>
        <dbReference type="Proteomes" id="UP000002457"/>
    </source>
</evidence>
<dbReference type="HOGENOM" id="CLU_666678_0_0_2"/>
<keyword evidence="1" id="KW-0472">Membrane</keyword>
<keyword evidence="4" id="KW-1185">Reference proteome</keyword>
<dbReference type="KEGG" id="mpl:Mpal_0817"/>
<feature type="transmembrane region" description="Helical" evidence="1">
    <location>
        <begin position="7"/>
        <end position="24"/>
    </location>
</feature>
<dbReference type="InterPro" id="IPR002881">
    <property type="entry name" value="DUF58"/>
</dbReference>
<keyword evidence="1" id="KW-0812">Transmembrane</keyword>
<reference evidence="3 4" key="1">
    <citation type="journal article" date="2015" name="Genome Announc.">
        <title>Complete Genome Sequence of Methanosphaerula palustris E1-9CT, a Hydrogenotrophic Methanogen Isolated from a Minerotrophic Fen Peatland.</title>
        <authorList>
            <person name="Cadillo-Quiroz H."/>
            <person name="Browne P."/>
            <person name="Kyrpides N."/>
            <person name="Woyke T."/>
            <person name="Goodwin L."/>
            <person name="Detter C."/>
            <person name="Yavitt J.B."/>
            <person name="Zinder S.H."/>
        </authorList>
    </citation>
    <scope>NUCLEOTIDE SEQUENCE [LARGE SCALE GENOMIC DNA]</scope>
    <source>
        <strain evidence="4">ATCC BAA-1556 / DSM 19958 / E1-9c</strain>
    </source>
</reference>
<dbReference type="RefSeq" id="WP_012617498.1">
    <property type="nucleotide sequence ID" value="NC_011832.1"/>
</dbReference>
<proteinExistence type="predicted"/>
<dbReference type="OrthoDB" id="3263at2157"/>
<gene>
    <name evidence="3" type="ordered locus">Mpal_0817</name>
</gene>
<evidence type="ECO:0000259" key="2">
    <source>
        <dbReference type="Pfam" id="PF01882"/>
    </source>
</evidence>
<sequence length="433" mass="48539" precursor="true">MQPTRRAWGIIILASALLLCALIFDDRSCLIASSVLGLFLLYRVIVFSRSVTDILSSLNFTRTVDKSVIRQGTMLEVSGTVTLKNHSSCRVEISDIPPKNSQMIKGNTVFTAGGVDRETLMGTYQLSLSSSGFLSFGGIKCRIDDRFFSNIVIMGEKAFQAPELFVQVSPTFALMKGYGFGPRENDHQNSGFKGTGILSFREYRAGDNLRSVDWKLTAKFNKKYIRVHGDTADDTPLIVADRPDEIIPGSDGVRQMLTSAVASAIEHAIQEYGSCSLVVISGPNILNMQNKSRDIRAMEQMVGGFAPFDRLHRLYRSYYAARTLSSLTRTDQSDLSEEVRIYHNRVEGLLRSSTQVAGPTSFEWELNRIVEASRNSRVYYFGFCEGDLSHIWMLLLTTLKFGTRVSLSLPDSPRCRRMTDFLAFDHVTLEMMR</sequence>
<dbReference type="EMBL" id="CP001338">
    <property type="protein sequence ID" value="ACL16179.1"/>
    <property type="molecule type" value="Genomic_DNA"/>
</dbReference>
<dbReference type="Proteomes" id="UP000002457">
    <property type="component" value="Chromosome"/>
</dbReference>
<dbReference type="eggNOG" id="arCOG02747">
    <property type="taxonomic scope" value="Archaea"/>
</dbReference>
<organism evidence="3 4">
    <name type="scientific">Methanosphaerula palustris (strain ATCC BAA-1556 / DSM 19958 / E1-9c)</name>
    <dbReference type="NCBI Taxonomy" id="521011"/>
    <lineage>
        <taxon>Archaea</taxon>
        <taxon>Methanobacteriati</taxon>
        <taxon>Methanobacteriota</taxon>
        <taxon>Stenosarchaea group</taxon>
        <taxon>Methanomicrobia</taxon>
        <taxon>Methanomicrobiales</taxon>
        <taxon>Methanoregulaceae</taxon>
        <taxon>Methanosphaerula</taxon>
    </lineage>
</organism>
<protein>
    <recommendedName>
        <fullName evidence="2">DUF58 domain-containing protein</fullName>
    </recommendedName>
</protein>
<dbReference type="STRING" id="521011.Mpal_0817"/>